<dbReference type="GO" id="GO:0002143">
    <property type="term" value="P:tRNA wobble position uridine thiolation"/>
    <property type="evidence" value="ECO:0007669"/>
    <property type="project" value="TreeGrafter"/>
</dbReference>
<dbReference type="Gene3D" id="1.20.1050.10">
    <property type="match status" value="1"/>
</dbReference>
<comment type="subcellular location">
    <subcellularLocation>
        <location evidence="1">Cytoplasm</location>
        <location evidence="1">Cytosol</location>
    </subcellularLocation>
</comment>
<dbReference type="PROSITE" id="PS50404">
    <property type="entry name" value="GST_NTER"/>
    <property type="match status" value="1"/>
</dbReference>
<sequence length="1079" mass="118978">MAAIREEISDLRKRIQELELKLENSDEDITSVNGLDLGEYRRYGRQMVLNGIGLPGQLSLKNASVLIIGAGGLGCPASQYLAATGIGHITIVDGDTVEISNLQRQILHSDDKIGLYKADSIKEAVKRINPNVTVSPILEPFSTLNAQDILTKVQPDVVLDCTDNPSTRYLISDAVVIHNRTHKRASLVSAAATGFNGQIITLCYEDDAPCYRCIVPKSPPKQTVTSCDDQGILGVVTGVLGTMQATETIKLLTGLHPKESSLTVYSALAKTPFRTVKMRARKKDCFADGDDIPLKSVQDVDYVTFTGGDSCGVDLGLSHANEISVEDFVRTRKDDDLVIDTRPNVEYGICHLEGSTNLPIVDLLSNPSQVKTDKDIYVLFLYTSLICPYAQRVHAALEQAGAKYDKVEIDLKNKPEWYHQINPALKVPALVVDKDAHSKDLEKVPESGVSVNESLVLLELVADLFPDAHLLPHGLVNAVNRAKVRLFIEAGNAFSSAYFGWLIRGEPATNILTAIEGVQAHLPETGFLLGTNRPSIGDLAFAPFFIRFKSFAENSNHSEVDIAGGKQLLETLKTEKYSKFYKYINSLLDLPSIQTTSPDAKLIVDRTSMLRILWLVAINAAIAMPFKEDQPQALRNFKVELNQDNNLPLKLTDSLEKVEEFRFWGIKVYDKRTTDPFELDNPSMPRGWGTNHASASYHKNSEPLIIGISVVLASVIVFTMFGTIIWRRRRKSKSRAKLMPDTPRSTSTSIKKRKNPLKYLKHRKGKKIIPTDSSCWNLSSPAIQTENDNDQLLQRENDESGTNDINIESNESSQEPNQTDQTDQSNQPEESAEREGGEHGGLHGGLHGELHNSLHDSPPPFSLHRDTDSGALPALPPAYRPNHNIPSTSARRTEKSRYVNSRGNNELEVVEEHAQMERDDGHDSHDGHSNLRAHIAIDDKDHLQNLHLQSSTPGGETLLPAPSVPVADVDEEGYETLDESTHDTLITKSISQSQSQSSLPHPPSRFEPTFSPFDLPYSSDYDNVQKALPSKPQDMPSVPSTPSAPPAPSTNSYTIEASAPPLESNDGRSSLDQHSTQQQ</sequence>
<dbReference type="SUPFAM" id="SSF47616">
    <property type="entry name" value="GST C-terminal domain-like"/>
    <property type="match status" value="1"/>
</dbReference>
<keyword evidence="2" id="KW-0808">Transferase</keyword>
<dbReference type="Proteomes" id="UP000307169">
    <property type="component" value="Unassembled WGS sequence"/>
</dbReference>
<dbReference type="Proteomes" id="UP000305647">
    <property type="component" value="Unassembled WGS sequence"/>
</dbReference>
<dbReference type="CDD" id="cd00757">
    <property type="entry name" value="ThiF_MoeB_HesA_family"/>
    <property type="match status" value="1"/>
</dbReference>
<dbReference type="InterPro" id="IPR001763">
    <property type="entry name" value="Rhodanese-like_dom"/>
</dbReference>
<dbReference type="EMBL" id="SPRO01000026">
    <property type="protein sequence ID" value="TIC29600.1"/>
    <property type="molecule type" value="Genomic_DNA"/>
</dbReference>
<dbReference type="InterPro" id="IPR036249">
    <property type="entry name" value="Thioredoxin-like_sf"/>
</dbReference>
<dbReference type="GO" id="GO:0042292">
    <property type="term" value="F:URM1 activating enzyme activity"/>
    <property type="evidence" value="ECO:0007669"/>
    <property type="project" value="TreeGrafter"/>
</dbReference>
<keyword evidence="4" id="KW-0548">Nucleotidyltransferase</keyword>
<dbReference type="GO" id="GO:0032447">
    <property type="term" value="P:protein urmylation"/>
    <property type="evidence" value="ECO:0007669"/>
    <property type="project" value="TreeGrafter"/>
</dbReference>
<dbReference type="Pfam" id="PF13417">
    <property type="entry name" value="GST_N_3"/>
    <property type="match status" value="1"/>
</dbReference>
<dbReference type="Pfam" id="PF00899">
    <property type="entry name" value="ThiF"/>
    <property type="match status" value="1"/>
</dbReference>
<keyword evidence="10" id="KW-0812">Transmembrane</keyword>
<dbReference type="SFLD" id="SFLDG00358">
    <property type="entry name" value="Main_(cytGST)"/>
    <property type="match status" value="1"/>
</dbReference>
<feature type="region of interest" description="Disordered" evidence="9">
    <location>
        <begin position="989"/>
        <end position="1079"/>
    </location>
</feature>
<evidence type="ECO:0008006" key="17">
    <source>
        <dbReference type="Google" id="ProtNLM"/>
    </source>
</evidence>
<evidence type="ECO:0000256" key="7">
    <source>
        <dbReference type="ARBA" id="ARBA00022840"/>
    </source>
</evidence>
<evidence type="ECO:0000256" key="2">
    <source>
        <dbReference type="ARBA" id="ARBA00022679"/>
    </source>
</evidence>
<dbReference type="SUPFAM" id="SSF52833">
    <property type="entry name" value="Thioredoxin-like"/>
    <property type="match status" value="1"/>
</dbReference>
<name>A0A4T0NQB6_9BASI</name>
<keyword evidence="10" id="KW-0472">Membrane</keyword>
<organism evidence="13 16">
    <name type="scientific">Wallemia mellicola</name>
    <dbReference type="NCBI Taxonomy" id="1708541"/>
    <lineage>
        <taxon>Eukaryota</taxon>
        <taxon>Fungi</taxon>
        <taxon>Dikarya</taxon>
        <taxon>Basidiomycota</taxon>
        <taxon>Wallemiomycotina</taxon>
        <taxon>Wallemiomycetes</taxon>
        <taxon>Wallemiales</taxon>
        <taxon>Wallemiaceae</taxon>
        <taxon>Wallemia</taxon>
    </lineage>
</organism>
<evidence type="ECO:0000256" key="10">
    <source>
        <dbReference type="SAM" id="Phobius"/>
    </source>
</evidence>
<feature type="compositionally biased region" description="Polar residues" evidence="9">
    <location>
        <begin position="771"/>
        <end position="792"/>
    </location>
</feature>
<dbReference type="GO" id="GO:0004792">
    <property type="term" value="F:thiosulfate-cyanide sulfurtransferase activity"/>
    <property type="evidence" value="ECO:0007669"/>
    <property type="project" value="TreeGrafter"/>
</dbReference>
<dbReference type="GO" id="GO:0016779">
    <property type="term" value="F:nucleotidyltransferase activity"/>
    <property type="evidence" value="ECO:0007669"/>
    <property type="project" value="UniProtKB-KW"/>
</dbReference>
<reference evidence="15 16" key="1">
    <citation type="submission" date="2019-03" db="EMBL/GenBank/DDBJ databases">
        <title>Sequencing 25 genomes of Wallemia mellicola.</title>
        <authorList>
            <person name="Gostincar C."/>
        </authorList>
    </citation>
    <scope>NUCLEOTIDE SEQUENCE [LARGE SCALE GENOMIC DNA]</scope>
    <source>
        <strain evidence="13 16">EXF-1262</strain>
        <strain evidence="14 15">EXF-8738</strain>
    </source>
</reference>
<dbReference type="InterPro" id="IPR040079">
    <property type="entry name" value="Glutathione_S-Trfase"/>
</dbReference>
<feature type="compositionally biased region" description="Low complexity" evidence="9">
    <location>
        <begin position="989"/>
        <end position="999"/>
    </location>
</feature>
<dbReference type="SUPFAM" id="SSF69572">
    <property type="entry name" value="Activating enzymes of the ubiquitin-like proteins"/>
    <property type="match status" value="1"/>
</dbReference>
<feature type="compositionally biased region" description="Polar residues" evidence="9">
    <location>
        <begin position="799"/>
        <end position="829"/>
    </location>
</feature>
<dbReference type="PROSITE" id="PS50206">
    <property type="entry name" value="RHODANESE_3"/>
    <property type="match status" value="1"/>
</dbReference>
<dbReference type="InterPro" id="IPR000594">
    <property type="entry name" value="ThiF_NAD_FAD-bd"/>
</dbReference>
<feature type="transmembrane region" description="Helical" evidence="10">
    <location>
        <begin position="704"/>
        <end position="726"/>
    </location>
</feature>
<gene>
    <name evidence="14" type="ORF">E3Q10_02519</name>
    <name evidence="13" type="ORF">E3Q17_02548</name>
</gene>
<keyword evidence="5" id="KW-0547">Nucleotide-binding</keyword>
<evidence type="ECO:0000256" key="8">
    <source>
        <dbReference type="SAM" id="Coils"/>
    </source>
</evidence>
<keyword evidence="6" id="KW-0833">Ubl conjugation pathway</keyword>
<feature type="compositionally biased region" description="Basic residues" evidence="9">
    <location>
        <begin position="750"/>
        <end position="767"/>
    </location>
</feature>
<dbReference type="EMBL" id="SPRH01000029">
    <property type="protein sequence ID" value="TIB99523.1"/>
    <property type="molecule type" value="Genomic_DNA"/>
</dbReference>
<dbReference type="AlphaFoldDB" id="A0A4T0NQB6"/>
<protein>
    <recommendedName>
        <fullName evidence="17">THIF-type NAD/FAD binding fold domain-containing protein</fullName>
    </recommendedName>
</protein>
<dbReference type="InterPro" id="IPR004045">
    <property type="entry name" value="Glutathione_S-Trfase_N"/>
</dbReference>
<evidence type="ECO:0000313" key="16">
    <source>
        <dbReference type="Proteomes" id="UP000307169"/>
    </source>
</evidence>
<keyword evidence="10" id="KW-1133">Transmembrane helix</keyword>
<feature type="domain" description="Rhodanese" evidence="11">
    <location>
        <begin position="332"/>
        <end position="426"/>
    </location>
</feature>
<keyword evidence="7" id="KW-0067">ATP-binding</keyword>
<dbReference type="SFLD" id="SFLDS00019">
    <property type="entry name" value="Glutathione_Transferase_(cytos"/>
    <property type="match status" value="1"/>
</dbReference>
<evidence type="ECO:0000256" key="6">
    <source>
        <dbReference type="ARBA" id="ARBA00022786"/>
    </source>
</evidence>
<dbReference type="CDD" id="cd00299">
    <property type="entry name" value="GST_C_family"/>
    <property type="match status" value="1"/>
</dbReference>
<evidence type="ECO:0000313" key="15">
    <source>
        <dbReference type="Proteomes" id="UP000305647"/>
    </source>
</evidence>
<evidence type="ECO:0000256" key="1">
    <source>
        <dbReference type="ARBA" id="ARBA00004514"/>
    </source>
</evidence>
<dbReference type="FunFam" id="3.40.50.720:FF:000033">
    <property type="entry name" value="Adenylyltransferase and sulfurtransferase MOCS3"/>
    <property type="match status" value="1"/>
</dbReference>
<dbReference type="PROSITE" id="PS51354">
    <property type="entry name" value="GLUTAREDOXIN_2"/>
    <property type="match status" value="1"/>
</dbReference>
<proteinExistence type="predicted"/>
<dbReference type="Gene3D" id="3.40.30.10">
    <property type="entry name" value="Glutaredoxin"/>
    <property type="match status" value="1"/>
</dbReference>
<evidence type="ECO:0000256" key="4">
    <source>
        <dbReference type="ARBA" id="ARBA00022695"/>
    </source>
</evidence>
<dbReference type="GO" id="GO:0005829">
    <property type="term" value="C:cytosol"/>
    <property type="evidence" value="ECO:0007669"/>
    <property type="project" value="UniProtKB-SubCell"/>
</dbReference>
<dbReference type="GO" id="GO:0005524">
    <property type="term" value="F:ATP binding"/>
    <property type="evidence" value="ECO:0007669"/>
    <property type="project" value="UniProtKB-KW"/>
</dbReference>
<evidence type="ECO:0000259" key="11">
    <source>
        <dbReference type="PROSITE" id="PS50206"/>
    </source>
</evidence>
<keyword evidence="8" id="KW-0175">Coiled coil</keyword>
<evidence type="ECO:0000256" key="5">
    <source>
        <dbReference type="ARBA" id="ARBA00022741"/>
    </source>
</evidence>
<evidence type="ECO:0000259" key="12">
    <source>
        <dbReference type="PROSITE" id="PS50404"/>
    </source>
</evidence>
<dbReference type="PANTHER" id="PTHR10953:SF102">
    <property type="entry name" value="ADENYLYLTRANSFERASE AND SULFURTRANSFERASE MOCS3"/>
    <property type="match status" value="1"/>
</dbReference>
<accession>A0A4T0NQB6</accession>
<keyword evidence="3" id="KW-0819">tRNA processing</keyword>
<dbReference type="InterPro" id="IPR035985">
    <property type="entry name" value="Ubiquitin-activating_enz"/>
</dbReference>
<feature type="compositionally biased region" description="Basic and acidic residues" evidence="9">
    <location>
        <begin position="831"/>
        <end position="854"/>
    </location>
</feature>
<dbReference type="InterPro" id="IPR036282">
    <property type="entry name" value="Glutathione-S-Trfase_C_sf"/>
</dbReference>
<comment type="caution">
    <text evidence="13">The sequence shown here is derived from an EMBL/GenBank/DDBJ whole genome shotgun (WGS) entry which is preliminary data.</text>
</comment>
<feature type="coiled-coil region" evidence="8">
    <location>
        <begin position="1"/>
        <end position="35"/>
    </location>
</feature>
<dbReference type="InterPro" id="IPR045886">
    <property type="entry name" value="ThiF/MoeB/HesA"/>
</dbReference>
<feature type="region of interest" description="Disordered" evidence="9">
    <location>
        <begin position="732"/>
        <end position="906"/>
    </location>
</feature>
<dbReference type="PANTHER" id="PTHR10953">
    <property type="entry name" value="UBIQUITIN-ACTIVATING ENZYME E1"/>
    <property type="match status" value="1"/>
</dbReference>
<evidence type="ECO:0000313" key="14">
    <source>
        <dbReference type="EMBL" id="TIC29600.1"/>
    </source>
</evidence>
<dbReference type="Gene3D" id="3.40.50.720">
    <property type="entry name" value="NAD(P)-binding Rossmann-like Domain"/>
    <property type="match status" value="1"/>
</dbReference>
<evidence type="ECO:0000313" key="13">
    <source>
        <dbReference type="EMBL" id="TIB99523.1"/>
    </source>
</evidence>
<feature type="domain" description="GST N-terminal" evidence="12">
    <location>
        <begin position="377"/>
        <end position="469"/>
    </location>
</feature>
<evidence type="ECO:0000256" key="9">
    <source>
        <dbReference type="SAM" id="MobiDB-lite"/>
    </source>
</evidence>
<evidence type="ECO:0000256" key="3">
    <source>
        <dbReference type="ARBA" id="ARBA00022694"/>
    </source>
</evidence>